<keyword evidence="2" id="KW-0812">Transmembrane</keyword>
<keyword evidence="2" id="KW-0472">Membrane</keyword>
<organism evidence="3 4">
    <name type="scientific">Kipferlia bialata</name>
    <dbReference type="NCBI Taxonomy" id="797122"/>
    <lineage>
        <taxon>Eukaryota</taxon>
        <taxon>Metamonada</taxon>
        <taxon>Carpediemonas-like organisms</taxon>
        <taxon>Kipferlia</taxon>
    </lineage>
</organism>
<dbReference type="EMBL" id="BDIP01000818">
    <property type="protein sequence ID" value="GCA62509.1"/>
    <property type="molecule type" value="Genomic_DNA"/>
</dbReference>
<accession>A0A391NVM3</accession>
<gene>
    <name evidence="3" type="ORF">KIPB_004001</name>
</gene>
<proteinExistence type="predicted"/>
<feature type="region of interest" description="Disordered" evidence="1">
    <location>
        <begin position="1384"/>
        <end position="1447"/>
    </location>
</feature>
<reference evidence="3 4" key="1">
    <citation type="journal article" date="2018" name="PLoS ONE">
        <title>The draft genome of Kipferlia bialata reveals reductive genome evolution in fornicate parasites.</title>
        <authorList>
            <person name="Tanifuji G."/>
            <person name="Takabayashi S."/>
            <person name="Kume K."/>
            <person name="Takagi M."/>
            <person name="Nakayama T."/>
            <person name="Kamikawa R."/>
            <person name="Inagaki Y."/>
            <person name="Hashimoto T."/>
        </authorList>
    </citation>
    <scope>NUCLEOTIDE SEQUENCE [LARGE SCALE GENOMIC DNA]</scope>
    <source>
        <strain evidence="3">NY0173</strain>
    </source>
</reference>
<feature type="compositionally biased region" description="Polar residues" evidence="1">
    <location>
        <begin position="1400"/>
        <end position="1409"/>
    </location>
</feature>
<name>A0A391NVM3_9EUKA</name>
<dbReference type="Proteomes" id="UP000265618">
    <property type="component" value="Unassembled WGS sequence"/>
</dbReference>
<evidence type="ECO:0000313" key="4">
    <source>
        <dbReference type="Proteomes" id="UP000265618"/>
    </source>
</evidence>
<evidence type="ECO:0000256" key="2">
    <source>
        <dbReference type="SAM" id="Phobius"/>
    </source>
</evidence>
<keyword evidence="2" id="KW-1133">Transmembrane helix</keyword>
<evidence type="ECO:0000256" key="1">
    <source>
        <dbReference type="SAM" id="MobiDB-lite"/>
    </source>
</evidence>
<comment type="caution">
    <text evidence="3">The sequence shown here is derived from an EMBL/GenBank/DDBJ whole genome shotgun (WGS) entry which is preliminary data.</text>
</comment>
<protein>
    <submittedName>
        <fullName evidence="3">Uncharacterized protein</fullName>
    </submittedName>
</protein>
<feature type="transmembrane region" description="Helical" evidence="2">
    <location>
        <begin position="1303"/>
        <end position="1326"/>
    </location>
</feature>
<feature type="non-terminal residue" evidence="3">
    <location>
        <position position="1"/>
    </location>
</feature>
<evidence type="ECO:0000313" key="3">
    <source>
        <dbReference type="EMBL" id="GCA62509.1"/>
    </source>
</evidence>
<sequence>SPSLSVKVGSTVVLSDTLIVTQQISESLSSVVGQTLSATGFSIMVSPEDTCGTFIGGMSLTAEVHDEDGAYVASVPLVETNVMLYEGIATVSVEGVYSISVPVWGITLTGEGHASVLMAEGDDGITYSPSPTLSEPYMVVSNPVALGGSMDVGLSVVDIGGYVIPASLGVSMEWQGTVYTGSDIGWEVSSGTYSISLSAPSDPTDLGYHVLAVYLDDDSTPFISVSVGVGVSAGSQWVMASTSLVYEGSGSSPFATCGHMPFTFSLLGFDGSSLETDLSDDVSVYWSSSVSDQDATLSFENGVYSVDTIAPNEAREHSLCVAVSGVTLQESSMSIVQTVSEGNSDISSDTLSGSVFAVLFSPRDNCGTYIYDLEISGELFSMGGVSMGPVVFREMRMTYSHFASVTVPEEGLYRLSVTVEEVEFSVDCYASDRVVEVDSIPYYPSSAYTASTLTVGNTDSCIAIGGSYEVGFSLVDVTGTLVPERLDVSIVWEGVEYPESTIEWDGSQYTLTLDVPATIDDIGLHSLVVFLDGSTEPFVTVDVVAAVEAGTSWVFDTSPLLYSGSELSPYSTCGQMEFSLSLLDGDSNAVDTILEDGTVTMSWTGTGSDYPSVSVSQSGDTLTAVTLAPSEVGTHSLSLYVGAVLMQTVSVDLAQRVSSNQSSISAPAYVYTGGSFDVDVAVKDSCGVSVIGQTLSVSVVDADSVPVDTSYPVAVTDSVGSGSYTLTASGIYPEGVYSVHATVGETSWFQSLTVADIIVTSETSVTQYSVSSTHSSVEFGPTSDSVNHRGAPFTATIIIREVSGAVVTDALSVTAGFGSDDVPVVLDSDDYSTYTYSGLVPCDEGTHTFSVLVSGIPVLSVSVTPESQLSVSHSSILVVSGGLTTDPLHVVVGTPVPIYFIPRDACGAPMGADFTESSDVSIVVESEEGNSDTLSLTELSCSYTPLVEGIYTVKGVVGEESVEGLTMCANTMSVDIDGVATYVSTSTSSLDGIPSLVALGDSLTLSLTVCDILGGVVSDEALPVSVAWSGSDGDVSVTAGPSHYSVEVDVPSDSMLIGDQSLSVTVGDTLLISDTLVLAARSGTAADTKESVWVASAALDVPVSAQTCGRISYGLSLLDPDGVLVGSDLSQQLYATWGVSEEVVEFDSVSSFQDGLYTVGLDVPSSAGVHTLSTHLRDPLSSTGVSVGMTSRDVSVTRALSVTQSGVSVSQSAIHNEPVSVSVSVKDGCNTAMSVAAVTVSVTDRATDTVLVLDGLSQASGVDEYVTDLSLPTGEYDIRTTVTDESVHFAVISPLSVTDPVPWARILLISLGVVVVFLVGSVLSVYRKRLTTMLMGKTATKAKGRTLPALSTKDGGKEGAYVRGVLARKGRPLGSTLGSRIGTAGNVKVPSGKQPILHNASDTANSPTTGVPPLSKGLSAMLDAPRKAATPPESSGHSKPFTLPPIPVNTFTRKRSSLSLKDLPAPPPVLDSRRLSFSQVMPNGVRRPSEPFALPTFSVTMPYLHSESESSDSDL</sequence>
<keyword evidence="4" id="KW-1185">Reference proteome</keyword>